<dbReference type="GO" id="GO:0016491">
    <property type="term" value="F:oxidoreductase activity"/>
    <property type="evidence" value="ECO:0007669"/>
    <property type="project" value="UniProtKB-KW"/>
</dbReference>
<accession>A0A239GAB7</accession>
<dbReference type="Proteomes" id="UP000198304">
    <property type="component" value="Unassembled WGS sequence"/>
</dbReference>
<feature type="domain" description="FAD dependent oxidoreductase" evidence="2">
    <location>
        <begin position="7"/>
        <end position="351"/>
    </location>
</feature>
<dbReference type="Gene3D" id="3.50.50.60">
    <property type="entry name" value="FAD/NAD(P)-binding domain"/>
    <property type="match status" value="1"/>
</dbReference>
<organism evidence="3 4">
    <name type="scientific">Anaerovirgula multivorans</name>
    <dbReference type="NCBI Taxonomy" id="312168"/>
    <lineage>
        <taxon>Bacteria</taxon>
        <taxon>Bacillati</taxon>
        <taxon>Bacillota</taxon>
        <taxon>Clostridia</taxon>
        <taxon>Peptostreptococcales</taxon>
        <taxon>Natronincolaceae</taxon>
        <taxon>Anaerovirgula</taxon>
    </lineage>
</organism>
<dbReference type="OrthoDB" id="9794226at2"/>
<dbReference type="RefSeq" id="WP_089283758.1">
    <property type="nucleotide sequence ID" value="NZ_FZOJ01000016.1"/>
</dbReference>
<evidence type="ECO:0000313" key="4">
    <source>
        <dbReference type="Proteomes" id="UP000198304"/>
    </source>
</evidence>
<dbReference type="EMBL" id="FZOJ01000016">
    <property type="protein sequence ID" value="SNS66050.1"/>
    <property type="molecule type" value="Genomic_DNA"/>
</dbReference>
<evidence type="ECO:0000256" key="1">
    <source>
        <dbReference type="ARBA" id="ARBA00023002"/>
    </source>
</evidence>
<dbReference type="SUPFAM" id="SSF54373">
    <property type="entry name" value="FAD-linked reductases, C-terminal domain"/>
    <property type="match status" value="1"/>
</dbReference>
<reference evidence="3 4" key="1">
    <citation type="submission" date="2017-06" db="EMBL/GenBank/DDBJ databases">
        <authorList>
            <person name="Kim H.J."/>
            <person name="Triplett B.A."/>
        </authorList>
    </citation>
    <scope>NUCLEOTIDE SEQUENCE [LARGE SCALE GENOMIC DNA]</scope>
    <source>
        <strain evidence="3 4">SCA</strain>
    </source>
</reference>
<gene>
    <name evidence="3" type="ORF">SAMN05446037_10165</name>
</gene>
<keyword evidence="1" id="KW-0560">Oxidoreductase</keyword>
<proteinExistence type="predicted"/>
<evidence type="ECO:0000313" key="3">
    <source>
        <dbReference type="EMBL" id="SNS66050.1"/>
    </source>
</evidence>
<protein>
    <submittedName>
        <fullName evidence="3">Sarcosine oxidase subunit beta</fullName>
    </submittedName>
</protein>
<keyword evidence="4" id="KW-1185">Reference proteome</keyword>
<dbReference type="AlphaFoldDB" id="A0A239GAB7"/>
<dbReference type="PANTHER" id="PTHR13847:SF287">
    <property type="entry name" value="FAD-DEPENDENT OXIDOREDUCTASE DOMAIN-CONTAINING PROTEIN 1"/>
    <property type="match status" value="1"/>
</dbReference>
<dbReference type="Pfam" id="PF01266">
    <property type="entry name" value="DAO"/>
    <property type="match status" value="1"/>
</dbReference>
<dbReference type="GO" id="GO:0005737">
    <property type="term" value="C:cytoplasm"/>
    <property type="evidence" value="ECO:0007669"/>
    <property type="project" value="TreeGrafter"/>
</dbReference>
<dbReference type="InterPro" id="IPR036188">
    <property type="entry name" value="FAD/NAD-bd_sf"/>
</dbReference>
<evidence type="ECO:0000259" key="2">
    <source>
        <dbReference type="Pfam" id="PF01266"/>
    </source>
</evidence>
<dbReference type="PANTHER" id="PTHR13847">
    <property type="entry name" value="SARCOSINE DEHYDROGENASE-RELATED"/>
    <property type="match status" value="1"/>
</dbReference>
<name>A0A239GAB7_9FIRM</name>
<dbReference type="Gene3D" id="3.30.9.10">
    <property type="entry name" value="D-Amino Acid Oxidase, subunit A, domain 2"/>
    <property type="match status" value="1"/>
</dbReference>
<dbReference type="SUPFAM" id="SSF51905">
    <property type="entry name" value="FAD/NAD(P)-binding domain"/>
    <property type="match status" value="1"/>
</dbReference>
<dbReference type="InterPro" id="IPR006076">
    <property type="entry name" value="FAD-dep_OxRdtase"/>
</dbReference>
<sequence length="382" mass="42453">MIKTAEVVIIGGGISGSSIAYNLAKKGVKNIVLLEKAYLSSGATGRCGAGIRQQWGTEMNCRIAKLSCDFFERANEELDYEEDIEFKQEGYLLLSSTDKEHQQFIKNVELQNSLGIPSKLLTLEEAKEIVPFLNTEGLVSATYCEKDGHLNPFHATQAYANAAERLGVKIYKFTEVTGILIEQGKIRGVKTTKGNIATNIVVNAAGGYAQLIGKMVKLDLPLYSERHQILVTEPMETILKPMVMSFSLNMYCQQVPHGGVIMGRGDENEPRDFRITSSWQFLDEMTTTVTKLLPPLKNARLLRQWGGLYNMTPDRQPIYGAVDEIEGFYLAVGYSGHGLMFGPATGLLMAEIILQEECTIPIDMLHLNRFRKGELIFEPSVV</sequence>